<dbReference type="InterPro" id="IPR011008">
    <property type="entry name" value="Dimeric_a/b-barrel"/>
</dbReference>
<dbReference type="InterPro" id="IPR009799">
    <property type="entry name" value="EthD_dom"/>
</dbReference>
<evidence type="ECO:0000313" key="4">
    <source>
        <dbReference type="Proteomes" id="UP001050691"/>
    </source>
</evidence>
<dbReference type="Pfam" id="PF07110">
    <property type="entry name" value="EthD"/>
    <property type="match status" value="1"/>
</dbReference>
<name>A0AAV5A3U0_9AGAM</name>
<dbReference type="GO" id="GO:0016491">
    <property type="term" value="F:oxidoreductase activity"/>
    <property type="evidence" value="ECO:0007669"/>
    <property type="project" value="InterPro"/>
</dbReference>
<evidence type="ECO:0000256" key="1">
    <source>
        <dbReference type="ARBA" id="ARBA00005986"/>
    </source>
</evidence>
<organism evidence="3 4">
    <name type="scientific">Clathrus columnatus</name>
    <dbReference type="NCBI Taxonomy" id="1419009"/>
    <lineage>
        <taxon>Eukaryota</taxon>
        <taxon>Fungi</taxon>
        <taxon>Dikarya</taxon>
        <taxon>Basidiomycota</taxon>
        <taxon>Agaricomycotina</taxon>
        <taxon>Agaricomycetes</taxon>
        <taxon>Phallomycetidae</taxon>
        <taxon>Phallales</taxon>
        <taxon>Clathraceae</taxon>
        <taxon>Clathrus</taxon>
    </lineage>
</organism>
<sequence>MTVRIILLLKRRADLSQEEFAEYWSKVHVPIVSGTEVVKQHFLKYSQFHVVPAYNETLKKDGVPLAPYDGVVEFEVENVNDFLTVVKSTEYLQKIIPDGLNFLDLNSMIFLAGEGQVILFSQKT</sequence>
<dbReference type="SUPFAM" id="SSF54909">
    <property type="entry name" value="Dimeric alpha+beta barrel"/>
    <property type="match status" value="1"/>
</dbReference>
<accession>A0AAV5A3U0</accession>
<gene>
    <name evidence="3" type="ORF">Clacol_000758</name>
</gene>
<keyword evidence="4" id="KW-1185">Reference proteome</keyword>
<protein>
    <recommendedName>
        <fullName evidence="2">EthD domain-containing protein</fullName>
    </recommendedName>
</protein>
<dbReference type="Gene3D" id="3.30.70.100">
    <property type="match status" value="1"/>
</dbReference>
<dbReference type="Proteomes" id="UP001050691">
    <property type="component" value="Unassembled WGS sequence"/>
</dbReference>
<dbReference type="AlphaFoldDB" id="A0AAV5A3U0"/>
<evidence type="ECO:0000259" key="2">
    <source>
        <dbReference type="Pfam" id="PF07110"/>
    </source>
</evidence>
<reference evidence="3" key="1">
    <citation type="submission" date="2021-10" db="EMBL/GenBank/DDBJ databases">
        <title>De novo Genome Assembly of Clathrus columnatus (Basidiomycota, Fungi) Using Illumina and Nanopore Sequence Data.</title>
        <authorList>
            <person name="Ogiso-Tanaka E."/>
            <person name="Itagaki H."/>
            <person name="Hosoya T."/>
            <person name="Hosaka K."/>
        </authorList>
    </citation>
    <scope>NUCLEOTIDE SEQUENCE</scope>
    <source>
        <strain evidence="3">MO-923</strain>
    </source>
</reference>
<proteinExistence type="inferred from homology"/>
<evidence type="ECO:0000313" key="3">
    <source>
        <dbReference type="EMBL" id="GJJ06565.1"/>
    </source>
</evidence>
<dbReference type="EMBL" id="BPWL01000001">
    <property type="protein sequence ID" value="GJJ06565.1"/>
    <property type="molecule type" value="Genomic_DNA"/>
</dbReference>
<comment type="caution">
    <text evidence="3">The sequence shown here is derived from an EMBL/GenBank/DDBJ whole genome shotgun (WGS) entry which is preliminary data.</text>
</comment>
<feature type="domain" description="EthD" evidence="2">
    <location>
        <begin position="13"/>
        <end position="105"/>
    </location>
</feature>
<comment type="similarity">
    <text evidence="1">Belongs to the tpcK family.</text>
</comment>